<accession>A0ABQ9JCH8</accession>
<feature type="domain" description="INTS4 8 helical bundle" evidence="3">
    <location>
        <begin position="50"/>
        <end position="215"/>
    </location>
</feature>
<gene>
    <name evidence="5" type="ORF">NQ317_004440</name>
</gene>
<keyword evidence="2" id="KW-0539">Nucleus</keyword>
<dbReference type="Pfam" id="PF24493">
    <property type="entry name" value="INTS4_8HBD"/>
    <property type="match status" value="1"/>
</dbReference>
<evidence type="ECO:0000256" key="2">
    <source>
        <dbReference type="ARBA" id="ARBA00023242"/>
    </source>
</evidence>
<protein>
    <submittedName>
        <fullName evidence="5">Uncharacterized protein</fullName>
    </submittedName>
</protein>
<evidence type="ECO:0000313" key="5">
    <source>
        <dbReference type="EMBL" id="KAJ8975599.1"/>
    </source>
</evidence>
<evidence type="ECO:0000259" key="3">
    <source>
        <dbReference type="Pfam" id="PF24493"/>
    </source>
</evidence>
<reference evidence="5" key="1">
    <citation type="journal article" date="2023" name="Insect Mol. Biol.">
        <title>Genome sequencing provides insights into the evolution of gene families encoding plant cell wall-degrading enzymes in longhorned beetles.</title>
        <authorList>
            <person name="Shin N.R."/>
            <person name="Okamura Y."/>
            <person name="Kirsch R."/>
            <person name="Pauchet Y."/>
        </authorList>
    </citation>
    <scope>NUCLEOTIDE SEQUENCE</scope>
    <source>
        <strain evidence="5">MMC_N1</strain>
    </source>
</reference>
<sequence length="286" mass="31376">MSQYVPVLKLPSSNGNMVPRPMSVPESLEFLNNSTNNFASDSKGAPKPFSEMDSTVAGTAQFTSLYIGAQLQISQTLEKGFWAKPGTLATQQANNLKTSIHNLLQHCLKLQFFFVGLSPVEQCAVKQIRLRALALNLVYIVKGSNASALAPCHHFLTVVEDMQKELSQFGLEPDSFTALVFRELSLLEEPKPGAVSRILIPILSEAKLGKIPRPNVNIRMSSAVILEPSGQTDTSLKFTAGLIMSVPFEAELRHLLDPSRIRLKIKYPDQKTQIILPASTFKASAI</sequence>
<dbReference type="Pfam" id="PF25458">
    <property type="entry name" value="INTS4_C"/>
    <property type="match status" value="1"/>
</dbReference>
<dbReference type="PANTHER" id="PTHR20938">
    <property type="entry name" value="INTEGRATOR COMPLEX SUBUNIT 4"/>
    <property type="match status" value="1"/>
</dbReference>
<evidence type="ECO:0000256" key="1">
    <source>
        <dbReference type="ARBA" id="ARBA00004123"/>
    </source>
</evidence>
<evidence type="ECO:0000313" key="6">
    <source>
        <dbReference type="Proteomes" id="UP001162164"/>
    </source>
</evidence>
<comment type="caution">
    <text evidence="5">The sequence shown here is derived from an EMBL/GenBank/DDBJ whole genome shotgun (WGS) entry which is preliminary data.</text>
</comment>
<evidence type="ECO:0000259" key="4">
    <source>
        <dbReference type="Pfam" id="PF25458"/>
    </source>
</evidence>
<feature type="domain" description="Integrator complex subunit 4/Protein SIEL C-terminal Ig-like" evidence="4">
    <location>
        <begin position="224"/>
        <end position="279"/>
    </location>
</feature>
<keyword evidence="6" id="KW-1185">Reference proteome</keyword>
<dbReference type="EMBL" id="JAPWTJ010000794">
    <property type="protein sequence ID" value="KAJ8975599.1"/>
    <property type="molecule type" value="Genomic_DNA"/>
</dbReference>
<comment type="subcellular location">
    <subcellularLocation>
        <location evidence="1">Nucleus</location>
    </subcellularLocation>
</comment>
<organism evidence="5 6">
    <name type="scientific">Molorchus minor</name>
    <dbReference type="NCBI Taxonomy" id="1323400"/>
    <lineage>
        <taxon>Eukaryota</taxon>
        <taxon>Metazoa</taxon>
        <taxon>Ecdysozoa</taxon>
        <taxon>Arthropoda</taxon>
        <taxon>Hexapoda</taxon>
        <taxon>Insecta</taxon>
        <taxon>Pterygota</taxon>
        <taxon>Neoptera</taxon>
        <taxon>Endopterygota</taxon>
        <taxon>Coleoptera</taxon>
        <taxon>Polyphaga</taxon>
        <taxon>Cucujiformia</taxon>
        <taxon>Chrysomeloidea</taxon>
        <taxon>Cerambycidae</taxon>
        <taxon>Lamiinae</taxon>
        <taxon>Monochamini</taxon>
        <taxon>Molorchus</taxon>
    </lineage>
</organism>
<dbReference type="InterPro" id="IPR057412">
    <property type="entry name" value="INTS4_C"/>
</dbReference>
<dbReference type="InterPro" id="IPR056235">
    <property type="entry name" value="INTS4_8HBD"/>
</dbReference>
<proteinExistence type="predicted"/>
<name>A0ABQ9JCH8_9CUCU</name>
<dbReference type="PANTHER" id="PTHR20938:SF0">
    <property type="entry name" value="INTEGRATOR COMPLEX SUBUNIT 4"/>
    <property type="match status" value="1"/>
</dbReference>
<dbReference type="Proteomes" id="UP001162164">
    <property type="component" value="Unassembled WGS sequence"/>
</dbReference>